<gene>
    <name evidence="2" type="ORF">RIB2604_00800270</name>
</gene>
<sequence>MGQGFDAGVQNSVREGGWNVLRDNAPPRSIPPPDVNEKGRGLIAPTIQVRVNVLIVGGIVSAAGESVQLKHIHLGGLTMALGGHPKTEVLGNMGAYPSSRRKLSTYFRAPTGMPFGWHRMNAIPPRLATGRMEGSARQGAGFRS</sequence>
<proteinExistence type="predicted"/>
<organism evidence="2 3">
    <name type="scientific">Aspergillus kawachii</name>
    <name type="common">White koji mold</name>
    <name type="synonym">Aspergillus awamori var. kawachi</name>
    <dbReference type="NCBI Taxonomy" id="1069201"/>
    <lineage>
        <taxon>Eukaryota</taxon>
        <taxon>Fungi</taxon>
        <taxon>Dikarya</taxon>
        <taxon>Ascomycota</taxon>
        <taxon>Pezizomycotina</taxon>
        <taxon>Eurotiomycetes</taxon>
        <taxon>Eurotiomycetidae</taxon>
        <taxon>Eurotiales</taxon>
        <taxon>Aspergillaceae</taxon>
        <taxon>Aspergillus</taxon>
        <taxon>Aspergillus subgen. Circumdati</taxon>
    </lineage>
</organism>
<accession>A0A146F366</accession>
<feature type="region of interest" description="Disordered" evidence="1">
    <location>
        <begin position="17"/>
        <end position="37"/>
    </location>
</feature>
<evidence type="ECO:0000256" key="1">
    <source>
        <dbReference type="SAM" id="MobiDB-lite"/>
    </source>
</evidence>
<name>A0A146F366_ASPKA</name>
<dbReference type="Proteomes" id="UP000075230">
    <property type="component" value="Unassembled WGS sequence"/>
</dbReference>
<evidence type="ECO:0000313" key="2">
    <source>
        <dbReference type="EMBL" id="GAT20558.1"/>
    </source>
</evidence>
<dbReference type="EMBL" id="BCWF01000008">
    <property type="protein sequence ID" value="GAT20558.1"/>
    <property type="molecule type" value="Genomic_DNA"/>
</dbReference>
<comment type="caution">
    <text evidence="2">The sequence shown here is derived from an EMBL/GenBank/DDBJ whole genome shotgun (WGS) entry which is preliminary data.</text>
</comment>
<reference evidence="3" key="2">
    <citation type="submission" date="2016-02" db="EMBL/GenBank/DDBJ databases">
        <title>Genome sequencing of Aspergillus luchuensis NBRC 4314.</title>
        <authorList>
            <person name="Yamada O."/>
        </authorList>
    </citation>
    <scope>NUCLEOTIDE SEQUENCE [LARGE SCALE GENOMIC DNA]</scope>
    <source>
        <strain evidence="3">RIB 2604</strain>
    </source>
</reference>
<dbReference type="AlphaFoldDB" id="A0A146F366"/>
<protein>
    <submittedName>
        <fullName evidence="2">Uncharacterized protein</fullName>
    </submittedName>
</protein>
<evidence type="ECO:0000313" key="3">
    <source>
        <dbReference type="Proteomes" id="UP000075230"/>
    </source>
</evidence>
<reference evidence="2 3" key="1">
    <citation type="journal article" date="2016" name="DNA Res.">
        <title>Genome sequence of Aspergillus luchuensis NBRC 4314.</title>
        <authorList>
            <person name="Yamada O."/>
            <person name="Machida M."/>
            <person name="Hosoyama A."/>
            <person name="Goto M."/>
            <person name="Takahashi T."/>
            <person name="Futagami T."/>
            <person name="Yamagata Y."/>
            <person name="Takeuchi M."/>
            <person name="Kobayashi T."/>
            <person name="Koike H."/>
            <person name="Abe K."/>
            <person name="Asai K."/>
            <person name="Arita M."/>
            <person name="Fujita N."/>
            <person name="Fukuda K."/>
            <person name="Higa K."/>
            <person name="Horikawa H."/>
            <person name="Ishikawa T."/>
            <person name="Jinno K."/>
            <person name="Kato Y."/>
            <person name="Kirimura K."/>
            <person name="Mizutani O."/>
            <person name="Nakasone K."/>
            <person name="Sano M."/>
            <person name="Shiraishi Y."/>
            <person name="Tsukahara M."/>
            <person name="Gomi K."/>
        </authorList>
    </citation>
    <scope>NUCLEOTIDE SEQUENCE [LARGE SCALE GENOMIC DNA]</scope>
    <source>
        <strain evidence="2 3">RIB 2604</strain>
    </source>
</reference>